<dbReference type="AlphaFoldDB" id="A0A5E7N6L6"/>
<evidence type="ECO:0000313" key="1">
    <source>
        <dbReference type="EMBL" id="VVP31963.1"/>
    </source>
</evidence>
<proteinExistence type="predicted"/>
<dbReference type="EMBL" id="CABVIF010000010">
    <property type="protein sequence ID" value="VVP31963.1"/>
    <property type="molecule type" value="Genomic_DNA"/>
</dbReference>
<name>A0A5E7N6L6_PSEFL</name>
<dbReference type="RefSeq" id="WP_150735254.1">
    <property type="nucleotide sequence ID" value="NZ_CABVIF010000010.1"/>
</dbReference>
<dbReference type="Proteomes" id="UP000327111">
    <property type="component" value="Unassembled WGS sequence"/>
</dbReference>
<reference evidence="1 2" key="1">
    <citation type="submission" date="2019-09" db="EMBL/GenBank/DDBJ databases">
        <authorList>
            <person name="Chandra G."/>
            <person name="Truman W A."/>
        </authorList>
    </citation>
    <scope>NUCLEOTIDE SEQUENCE [LARGE SCALE GENOMIC DNA]</scope>
    <source>
        <strain evidence="1">PS854</strain>
    </source>
</reference>
<evidence type="ECO:0000313" key="2">
    <source>
        <dbReference type="Proteomes" id="UP000327111"/>
    </source>
</evidence>
<sequence length="138" mass="16824">MLTHPFVSFRYEPQLSYLLAGISIYDKEETLGEALWVYDPNKQDEREEVIKKFIIPNFEYLTYRHRFLIFKMLESFLQKSDFDFSTQFQSDYEDPRIIAWDETEIENPRGFFEDIYRFAAEEWKADLKRASEEDQTTW</sequence>
<accession>A0A5E7N6L6</accession>
<protein>
    <submittedName>
        <fullName evidence="1">Uncharacterized protein</fullName>
    </submittedName>
</protein>
<organism evidence="1 2">
    <name type="scientific">Pseudomonas fluorescens</name>
    <dbReference type="NCBI Taxonomy" id="294"/>
    <lineage>
        <taxon>Bacteria</taxon>
        <taxon>Pseudomonadati</taxon>
        <taxon>Pseudomonadota</taxon>
        <taxon>Gammaproteobacteria</taxon>
        <taxon>Pseudomonadales</taxon>
        <taxon>Pseudomonadaceae</taxon>
        <taxon>Pseudomonas</taxon>
    </lineage>
</organism>
<gene>
    <name evidence="1" type="ORF">PS854_04355</name>
</gene>